<dbReference type="InterPro" id="IPR057670">
    <property type="entry name" value="SH3_retrovirus"/>
</dbReference>
<dbReference type="GO" id="GO:0015074">
    <property type="term" value="P:DNA integration"/>
    <property type="evidence" value="ECO:0007669"/>
    <property type="project" value="InterPro"/>
</dbReference>
<dbReference type="PROSITE" id="PS50994">
    <property type="entry name" value="INTEGRASE"/>
    <property type="match status" value="1"/>
</dbReference>
<gene>
    <name evidence="4" type="ORF">TSUD_19430</name>
</gene>
<dbReference type="Pfam" id="PF25597">
    <property type="entry name" value="SH3_retrovirus"/>
    <property type="match status" value="1"/>
</dbReference>
<dbReference type="Pfam" id="PF07727">
    <property type="entry name" value="RVT_2"/>
    <property type="match status" value="1"/>
</dbReference>
<dbReference type="Pfam" id="PF00665">
    <property type="entry name" value="rve"/>
    <property type="match status" value="1"/>
</dbReference>
<keyword evidence="1" id="KW-0645">Protease</keyword>
<dbReference type="SUPFAM" id="SSF53098">
    <property type="entry name" value="Ribonuclease H-like"/>
    <property type="match status" value="1"/>
</dbReference>
<proteinExistence type="predicted"/>
<dbReference type="Pfam" id="PF22936">
    <property type="entry name" value="Pol_BBD"/>
    <property type="match status" value="1"/>
</dbReference>
<dbReference type="InterPro" id="IPR001584">
    <property type="entry name" value="Integrase_cat-core"/>
</dbReference>
<dbReference type="PANTHER" id="PTHR11439:SF470">
    <property type="entry name" value="CYSTEINE-RICH RLK (RECEPTOR-LIKE PROTEIN KINASE) 8"/>
    <property type="match status" value="1"/>
</dbReference>
<dbReference type="Pfam" id="PF13976">
    <property type="entry name" value="gag_pre-integrs"/>
    <property type="match status" value="1"/>
</dbReference>
<dbReference type="InterPro" id="IPR054722">
    <property type="entry name" value="PolX-like_BBD"/>
</dbReference>
<feature type="region of interest" description="Disordered" evidence="2">
    <location>
        <begin position="1"/>
        <end position="37"/>
    </location>
</feature>
<dbReference type="InterPro" id="IPR012337">
    <property type="entry name" value="RNaseH-like_sf"/>
</dbReference>
<dbReference type="InterPro" id="IPR025724">
    <property type="entry name" value="GAG-pre-integrase_dom"/>
</dbReference>
<evidence type="ECO:0000256" key="2">
    <source>
        <dbReference type="SAM" id="MobiDB-lite"/>
    </source>
</evidence>
<dbReference type="CDD" id="cd09272">
    <property type="entry name" value="RNase_HI_RT_Ty1"/>
    <property type="match status" value="1"/>
</dbReference>
<dbReference type="OrthoDB" id="1688190at2759"/>
<feature type="compositionally biased region" description="Polar residues" evidence="2">
    <location>
        <begin position="25"/>
        <end position="35"/>
    </location>
</feature>
<feature type="domain" description="Integrase catalytic" evidence="3">
    <location>
        <begin position="469"/>
        <end position="635"/>
    </location>
</feature>
<organism evidence="4 5">
    <name type="scientific">Trifolium subterraneum</name>
    <name type="common">Subterranean clover</name>
    <dbReference type="NCBI Taxonomy" id="3900"/>
    <lineage>
        <taxon>Eukaryota</taxon>
        <taxon>Viridiplantae</taxon>
        <taxon>Streptophyta</taxon>
        <taxon>Embryophyta</taxon>
        <taxon>Tracheophyta</taxon>
        <taxon>Spermatophyta</taxon>
        <taxon>Magnoliopsida</taxon>
        <taxon>eudicotyledons</taxon>
        <taxon>Gunneridae</taxon>
        <taxon>Pentapetalae</taxon>
        <taxon>rosids</taxon>
        <taxon>fabids</taxon>
        <taxon>Fabales</taxon>
        <taxon>Fabaceae</taxon>
        <taxon>Papilionoideae</taxon>
        <taxon>50 kb inversion clade</taxon>
        <taxon>NPAAA clade</taxon>
        <taxon>Hologalegina</taxon>
        <taxon>IRL clade</taxon>
        <taxon>Trifolieae</taxon>
        <taxon>Trifolium</taxon>
    </lineage>
</organism>
<dbReference type="InterPro" id="IPR043502">
    <property type="entry name" value="DNA/RNA_pol_sf"/>
</dbReference>
<dbReference type="Pfam" id="PF14244">
    <property type="entry name" value="Retrotran_gag_3"/>
    <property type="match status" value="1"/>
</dbReference>
<reference evidence="5" key="1">
    <citation type="journal article" date="2017" name="Front. Plant Sci.">
        <title>Climate Clever Clovers: New Paradigm to Reduce the Environmental Footprint of Ruminants by Breeding Low Methanogenic Forages Utilizing Haplotype Variation.</title>
        <authorList>
            <person name="Kaur P."/>
            <person name="Appels R."/>
            <person name="Bayer P.E."/>
            <person name="Keeble-Gagnere G."/>
            <person name="Wang J."/>
            <person name="Hirakawa H."/>
            <person name="Shirasawa K."/>
            <person name="Vercoe P."/>
            <person name="Stefanova K."/>
            <person name="Durmic Z."/>
            <person name="Nichols P."/>
            <person name="Revell C."/>
            <person name="Isobe S.N."/>
            <person name="Edwards D."/>
            <person name="Erskine W."/>
        </authorList>
    </citation>
    <scope>NUCLEOTIDE SEQUENCE [LARGE SCALE GENOMIC DNA]</scope>
    <source>
        <strain evidence="5">cv. Daliak</strain>
    </source>
</reference>
<evidence type="ECO:0000259" key="3">
    <source>
        <dbReference type="PROSITE" id="PS50994"/>
    </source>
</evidence>
<accession>A0A2Z6MYA3</accession>
<evidence type="ECO:0000313" key="4">
    <source>
        <dbReference type="EMBL" id="GAU34863.1"/>
    </source>
</evidence>
<protein>
    <recommendedName>
        <fullName evidence="3">Integrase catalytic domain-containing protein</fullName>
    </recommendedName>
</protein>
<dbReference type="InterPro" id="IPR013103">
    <property type="entry name" value="RVT_2"/>
</dbReference>
<dbReference type="Proteomes" id="UP000242715">
    <property type="component" value="Unassembled WGS sequence"/>
</dbReference>
<sequence>MASERKDPEKVESEKKPHTSDDGKNSSVLTPSSPYYLSPLDNPGTPLVAALLNGGNHRTWSHSMKTALRAKMKLGFVDGTITNPGKQHADYQNWERADSMVMAWIINTTDPKLHGTSKELMKREEEQRLHLFLGGLDSEQYGHVKTTILNSDPLPPLRRALNHILREEARYTTEKEKGKVEQGAAFYSNSGNKQRRHGPRSSGDHCDHCGKTGHVKVGCFEIIGYPAHWDTRRSQRGNVKLGGKAATVQTDQNRRFEDVEMASTGHALQGMRLKDPEPSNMASNNKIQWILDSGASHHMTPSSFMLKDIRALEKPFYITVPIGEIVLVERVGSLNLDKHIKLFNVLIVPKFSCNLISIHKLTHDLKCVVTYHSDSCVIQDLATRRRIGSGSLQNGVYVFKGMEQGMAYATNQNDAAALWHCRMGHPSTQSLQQLSCLIKCRFDFNKIKCCDICHKSKQCRLSFSQSMNKAERPFDLIHCDLWGKYNTASSNGSHYFLTLVDDHTRGTWVYLMKHKSQPSNVLVNFYKMIETQFNTKIKKIRSDNGTEFTNSKVQSFLMDKGILHETSCVATPQQNARVERQHIHILNVVRALRFQANLPIHFWGECILAATHIINKTPTVANNGLTPFEMSFGKPPTYDYFKVFGCLCYVGTSLKSRDKFDPRAERCVFVGYPQGQKGWRVYNLKTREFYTSRDVVFYEDMFPYIESQTDKIKEAPTQIFHDVSEPHEEESHEEDKDETNDEKRSDQEKEDPNTTQIEGEIIQENIVDERDEIQQQNGVIDLPPRDRRPPAYLMDYYRPATSKNPISKHPDQSHSSGKAYAINNFINDKCFSHRHQAYLAAISSIQEPKNYQEAAKHSEWQKAMAAEIKALEDNKTWDVMLPPVGKKIVGCRWVYKVKYKASGEVEKYKARLVAKGFTQIEGEDFNETFAPVAKMTTIRCLLSVAVAKGWELHQMDVSNAFLHGDLEEEVYMQVPDGYQVPKEGMVCRLRKSLYGLKQASRNWYSKLSQSLINYGFQESNADHSLFTYTKEDKFMAVLVYVDDLVIAGNDSSTCNEFKQYLKHCFHMKDLGSLKYFLGLELARGAAGLFICQRKYTLDILSECKMLDCKPSSSPMEQNQKLALDTGPILADPSRYRRLVGRLIYLTITRPEITYSVHILSQFMQAPHQAHWDAAMRVLRYLKSSPGQGIVLPKDNDLQLVGFCDSDWASCPLTRRSTTGYLMKLGAAPISWKTKKQTTVSKSSSEAEYRAMNQAVSEIIWLRSLLSSLQIHYDCPTVLHCDNQAAIHITANPVFHERTKHIETDCHFIRTHL</sequence>
<dbReference type="EMBL" id="DF973569">
    <property type="protein sequence ID" value="GAU34863.1"/>
    <property type="molecule type" value="Genomic_DNA"/>
</dbReference>
<dbReference type="SUPFAM" id="SSF56672">
    <property type="entry name" value="DNA/RNA polymerases"/>
    <property type="match status" value="1"/>
</dbReference>
<keyword evidence="1" id="KW-0378">Hydrolase</keyword>
<feature type="compositionally biased region" description="Basic and acidic residues" evidence="2">
    <location>
        <begin position="741"/>
        <end position="752"/>
    </location>
</feature>
<dbReference type="Gene3D" id="3.30.420.10">
    <property type="entry name" value="Ribonuclease H-like superfamily/Ribonuclease H"/>
    <property type="match status" value="1"/>
</dbReference>
<evidence type="ECO:0000256" key="1">
    <source>
        <dbReference type="ARBA" id="ARBA00022750"/>
    </source>
</evidence>
<dbReference type="PANTHER" id="PTHR11439">
    <property type="entry name" value="GAG-POL-RELATED RETROTRANSPOSON"/>
    <property type="match status" value="1"/>
</dbReference>
<dbReference type="InterPro" id="IPR036397">
    <property type="entry name" value="RNaseH_sf"/>
</dbReference>
<feature type="region of interest" description="Disordered" evidence="2">
    <location>
        <begin position="723"/>
        <end position="759"/>
    </location>
</feature>
<feature type="compositionally biased region" description="Basic and acidic residues" evidence="2">
    <location>
        <begin position="1"/>
        <end position="24"/>
    </location>
</feature>
<dbReference type="GO" id="GO:0004190">
    <property type="term" value="F:aspartic-type endopeptidase activity"/>
    <property type="evidence" value="ECO:0007669"/>
    <property type="project" value="UniProtKB-KW"/>
</dbReference>
<evidence type="ECO:0000313" key="5">
    <source>
        <dbReference type="Proteomes" id="UP000242715"/>
    </source>
</evidence>
<dbReference type="InterPro" id="IPR029472">
    <property type="entry name" value="Copia-like_N"/>
</dbReference>
<name>A0A2Z6MYA3_TRISU</name>
<feature type="compositionally biased region" description="Basic and acidic residues" evidence="2">
    <location>
        <begin position="723"/>
        <end position="734"/>
    </location>
</feature>
<dbReference type="GO" id="GO:0003676">
    <property type="term" value="F:nucleic acid binding"/>
    <property type="evidence" value="ECO:0007669"/>
    <property type="project" value="InterPro"/>
</dbReference>
<keyword evidence="1" id="KW-0064">Aspartyl protease</keyword>
<keyword evidence="5" id="KW-1185">Reference proteome</keyword>